<feature type="region of interest" description="Disordered" evidence="1">
    <location>
        <begin position="1"/>
        <end position="32"/>
    </location>
</feature>
<evidence type="ECO:0000313" key="2">
    <source>
        <dbReference type="Ensembl" id="ENSLAFP00000022955.1"/>
    </source>
</evidence>
<proteinExistence type="predicted"/>
<dbReference type="Ensembl" id="ENSLAFT00000026978.1">
    <property type="protein sequence ID" value="ENSLAFP00000022955.1"/>
    <property type="gene ID" value="ENSLAFG00000028915.1"/>
</dbReference>
<sequence>GRKPPAKEGGLRTAGGAEPQTDGALSAQGLRSRDAVRPISSIRLRGISAVQSHRICIPRICFVSGWVESPNKETTLLAHILGGLRPLAGRVLQRSTPVLVPF</sequence>
<reference evidence="2 3" key="1">
    <citation type="submission" date="2009-06" db="EMBL/GenBank/DDBJ databases">
        <title>The Genome Sequence of Loxodonta africana (African elephant).</title>
        <authorList>
            <person name="Di Palma F."/>
            <person name="Heiman D."/>
            <person name="Young S."/>
            <person name="Johnson J."/>
            <person name="Lander E.S."/>
            <person name="Lindblad-Toh K."/>
        </authorList>
    </citation>
    <scope>NUCLEOTIDE SEQUENCE [LARGE SCALE GENOMIC DNA]</scope>
    <source>
        <strain evidence="2 3">Isolate ISIS603380</strain>
    </source>
</reference>
<dbReference type="HOGENOM" id="CLU_2283836_0_0_1"/>
<accession>G3U547</accession>
<keyword evidence="3" id="KW-1185">Reference proteome</keyword>
<reference evidence="2" key="3">
    <citation type="submission" date="2025-09" db="UniProtKB">
        <authorList>
            <consortium name="Ensembl"/>
        </authorList>
    </citation>
    <scope>IDENTIFICATION</scope>
    <source>
        <strain evidence="2">Isolate ISIS603380</strain>
    </source>
</reference>
<evidence type="ECO:0000256" key="1">
    <source>
        <dbReference type="SAM" id="MobiDB-lite"/>
    </source>
</evidence>
<reference evidence="2" key="2">
    <citation type="submission" date="2025-08" db="UniProtKB">
        <authorList>
            <consortium name="Ensembl"/>
        </authorList>
    </citation>
    <scope>IDENTIFICATION</scope>
    <source>
        <strain evidence="2">Isolate ISIS603380</strain>
    </source>
</reference>
<dbReference type="InParanoid" id="G3U547"/>
<dbReference type="STRING" id="9785.ENSLAFP00000022955"/>
<organism evidence="2 3">
    <name type="scientific">Loxodonta africana</name>
    <name type="common">African elephant</name>
    <dbReference type="NCBI Taxonomy" id="9785"/>
    <lineage>
        <taxon>Eukaryota</taxon>
        <taxon>Metazoa</taxon>
        <taxon>Chordata</taxon>
        <taxon>Craniata</taxon>
        <taxon>Vertebrata</taxon>
        <taxon>Euteleostomi</taxon>
        <taxon>Mammalia</taxon>
        <taxon>Eutheria</taxon>
        <taxon>Afrotheria</taxon>
        <taxon>Proboscidea</taxon>
        <taxon>Elephantidae</taxon>
        <taxon>Loxodonta</taxon>
    </lineage>
</organism>
<name>G3U547_LOXAF</name>
<feature type="compositionally biased region" description="Basic and acidic residues" evidence="1">
    <location>
        <begin position="1"/>
        <end position="10"/>
    </location>
</feature>
<evidence type="ECO:0000313" key="3">
    <source>
        <dbReference type="Proteomes" id="UP000007646"/>
    </source>
</evidence>
<dbReference type="AlphaFoldDB" id="G3U547"/>
<dbReference type="Proteomes" id="UP000007646">
    <property type="component" value="Unassembled WGS sequence"/>
</dbReference>
<protein>
    <submittedName>
        <fullName evidence="2">Uncharacterized protein</fullName>
    </submittedName>
</protein>